<evidence type="ECO:0000313" key="13">
    <source>
        <dbReference type="Proteomes" id="UP000261560"/>
    </source>
</evidence>
<evidence type="ECO:0000313" key="12">
    <source>
        <dbReference type="Ensembl" id="ENSOMEP00000026472.1"/>
    </source>
</evidence>
<dbReference type="PANTHER" id="PTHR11920">
    <property type="entry name" value="GUANYLYL CYCLASE"/>
    <property type="match status" value="1"/>
</dbReference>
<dbReference type="GO" id="GO:0004383">
    <property type="term" value="F:guanylate cyclase activity"/>
    <property type="evidence" value="ECO:0007669"/>
    <property type="project" value="UniProtKB-EC"/>
</dbReference>
<dbReference type="OMA" id="FKGTHEN"/>
<dbReference type="InterPro" id="IPR000719">
    <property type="entry name" value="Prot_kinase_dom"/>
</dbReference>
<dbReference type="GO" id="GO:0005886">
    <property type="term" value="C:plasma membrane"/>
    <property type="evidence" value="ECO:0007669"/>
    <property type="project" value="UniProtKB-SubCell"/>
</dbReference>
<keyword evidence="6" id="KW-0675">Receptor</keyword>
<sequence length="195" mass="22784">PQRNISQNNWVVYHFRHLFLVKFLEVLLHSCAQGMSYLHASDIQVHGRLKSTNCVVDNRMVVKITDFGCNAFLSQEHGKNSASPVDLWTAPEHLREEGTSQKGDVYSFAIICQEIVLRRNLFLSKTSQKLPDICVFKVYMLIRSCWEEDPEKRPDFKKVEGLPYMDNMMRRLQMYSRNLEHLVEERTALYKADSV</sequence>
<evidence type="ECO:0000256" key="2">
    <source>
        <dbReference type="ARBA" id="ARBA00012202"/>
    </source>
</evidence>
<evidence type="ECO:0000256" key="1">
    <source>
        <dbReference type="ARBA" id="ARBA00004236"/>
    </source>
</evidence>
<evidence type="ECO:0000256" key="8">
    <source>
        <dbReference type="ARBA" id="ARBA00023239"/>
    </source>
</evidence>
<evidence type="ECO:0000256" key="4">
    <source>
        <dbReference type="ARBA" id="ARBA00022741"/>
    </source>
</evidence>
<evidence type="ECO:0000256" key="6">
    <source>
        <dbReference type="ARBA" id="ARBA00023170"/>
    </source>
</evidence>
<feature type="signal peptide" evidence="10">
    <location>
        <begin position="1"/>
        <end position="34"/>
    </location>
</feature>
<evidence type="ECO:0000256" key="3">
    <source>
        <dbReference type="ARBA" id="ARBA00022475"/>
    </source>
</evidence>
<dbReference type="GO" id="GO:0005525">
    <property type="term" value="F:GTP binding"/>
    <property type="evidence" value="ECO:0007669"/>
    <property type="project" value="UniProtKB-KW"/>
</dbReference>
<keyword evidence="8" id="KW-0456">Lyase</keyword>
<keyword evidence="7" id="KW-0325">Glycoprotein</keyword>
<keyword evidence="3" id="KW-1003">Cell membrane</keyword>
<dbReference type="GO" id="GO:0007168">
    <property type="term" value="P:receptor guanylyl cyclase signaling pathway"/>
    <property type="evidence" value="ECO:0007669"/>
    <property type="project" value="TreeGrafter"/>
</dbReference>
<dbReference type="Gene3D" id="1.10.510.10">
    <property type="entry name" value="Transferase(Phosphotransferase) domain 1"/>
    <property type="match status" value="1"/>
</dbReference>
<dbReference type="InterPro" id="IPR001245">
    <property type="entry name" value="Ser-Thr/Tyr_kinase_cat_dom"/>
</dbReference>
<evidence type="ECO:0000256" key="7">
    <source>
        <dbReference type="ARBA" id="ARBA00023180"/>
    </source>
</evidence>
<dbReference type="GO" id="GO:0004672">
    <property type="term" value="F:protein kinase activity"/>
    <property type="evidence" value="ECO:0007669"/>
    <property type="project" value="InterPro"/>
</dbReference>
<comment type="subcellular location">
    <subcellularLocation>
        <location evidence="1">Cell membrane</location>
    </subcellularLocation>
</comment>
<reference evidence="12" key="2">
    <citation type="submission" date="2025-09" db="UniProtKB">
        <authorList>
            <consortium name="Ensembl"/>
        </authorList>
    </citation>
    <scope>IDENTIFICATION</scope>
</reference>
<evidence type="ECO:0000256" key="5">
    <source>
        <dbReference type="ARBA" id="ARBA00023134"/>
    </source>
</evidence>
<dbReference type="GO" id="GO:0001653">
    <property type="term" value="F:peptide receptor activity"/>
    <property type="evidence" value="ECO:0007669"/>
    <property type="project" value="TreeGrafter"/>
</dbReference>
<keyword evidence="13" id="KW-1185">Reference proteome</keyword>
<name>A0A3B3D8K8_ORYME</name>
<dbReference type="InterPro" id="IPR011009">
    <property type="entry name" value="Kinase-like_dom_sf"/>
</dbReference>
<dbReference type="Ensembl" id="ENSOMET00000004469.1">
    <property type="protein sequence ID" value="ENSOMEP00000026472.1"/>
    <property type="gene ID" value="ENSOMEG00000008325.1"/>
</dbReference>
<dbReference type="STRING" id="30732.ENSOMEP00000026472"/>
<dbReference type="PaxDb" id="30732-ENSOMEP00000026472"/>
<evidence type="ECO:0000256" key="10">
    <source>
        <dbReference type="SAM" id="SignalP"/>
    </source>
</evidence>
<dbReference type="InterPro" id="IPR050401">
    <property type="entry name" value="Cyclic_nucleotide_synthase"/>
</dbReference>
<protein>
    <recommendedName>
        <fullName evidence="2">guanylate cyclase</fullName>
        <ecNumber evidence="2">4.6.1.2</ecNumber>
    </recommendedName>
</protein>
<evidence type="ECO:0000259" key="11">
    <source>
        <dbReference type="PROSITE" id="PS50011"/>
    </source>
</evidence>
<keyword evidence="10" id="KW-0732">Signal</keyword>
<dbReference type="Proteomes" id="UP000261560">
    <property type="component" value="Unplaced"/>
</dbReference>
<dbReference type="GO" id="GO:0004016">
    <property type="term" value="F:adenylate cyclase activity"/>
    <property type="evidence" value="ECO:0007669"/>
    <property type="project" value="TreeGrafter"/>
</dbReference>
<evidence type="ECO:0000256" key="9">
    <source>
        <dbReference type="ARBA" id="ARBA00023293"/>
    </source>
</evidence>
<dbReference type="EC" id="4.6.1.2" evidence="2"/>
<accession>A0A3B3D8K8</accession>
<dbReference type="Pfam" id="PF07714">
    <property type="entry name" value="PK_Tyr_Ser-Thr"/>
    <property type="match status" value="1"/>
</dbReference>
<keyword evidence="4" id="KW-0547">Nucleotide-binding</keyword>
<proteinExistence type="predicted"/>
<keyword evidence="5" id="KW-0342">GTP-binding</keyword>
<dbReference type="PANTHER" id="PTHR11920:SF347">
    <property type="entry name" value="GUANYLYL CYCLASE C"/>
    <property type="match status" value="1"/>
</dbReference>
<keyword evidence="9" id="KW-0141">cGMP biosynthesis</keyword>
<dbReference type="GeneTree" id="ENSGT00940000155955"/>
<dbReference type="AlphaFoldDB" id="A0A3B3D8K8"/>
<dbReference type="PROSITE" id="PS50011">
    <property type="entry name" value="PROTEIN_KINASE_DOM"/>
    <property type="match status" value="1"/>
</dbReference>
<feature type="domain" description="Protein kinase" evidence="11">
    <location>
        <begin position="1"/>
        <end position="165"/>
    </location>
</feature>
<organism evidence="12 13">
    <name type="scientific">Oryzias melastigma</name>
    <name type="common">Marine medaka</name>
    <dbReference type="NCBI Taxonomy" id="30732"/>
    <lineage>
        <taxon>Eukaryota</taxon>
        <taxon>Metazoa</taxon>
        <taxon>Chordata</taxon>
        <taxon>Craniata</taxon>
        <taxon>Vertebrata</taxon>
        <taxon>Euteleostomi</taxon>
        <taxon>Actinopterygii</taxon>
        <taxon>Neopterygii</taxon>
        <taxon>Teleostei</taxon>
        <taxon>Neoteleostei</taxon>
        <taxon>Acanthomorphata</taxon>
        <taxon>Ovalentaria</taxon>
        <taxon>Atherinomorphae</taxon>
        <taxon>Beloniformes</taxon>
        <taxon>Adrianichthyidae</taxon>
        <taxon>Oryziinae</taxon>
        <taxon>Oryzias</taxon>
    </lineage>
</organism>
<feature type="chain" id="PRO_5017314910" description="guanylate cyclase" evidence="10">
    <location>
        <begin position="35"/>
        <end position="195"/>
    </location>
</feature>
<reference evidence="12" key="1">
    <citation type="submission" date="2025-08" db="UniProtKB">
        <authorList>
            <consortium name="Ensembl"/>
        </authorList>
    </citation>
    <scope>IDENTIFICATION</scope>
</reference>
<keyword evidence="3" id="KW-0472">Membrane</keyword>
<dbReference type="SUPFAM" id="SSF56112">
    <property type="entry name" value="Protein kinase-like (PK-like)"/>
    <property type="match status" value="1"/>
</dbReference>
<dbReference type="GO" id="GO:0005524">
    <property type="term" value="F:ATP binding"/>
    <property type="evidence" value="ECO:0007669"/>
    <property type="project" value="InterPro"/>
</dbReference>